<dbReference type="AlphaFoldDB" id="A0A2G6KI65"/>
<dbReference type="Pfam" id="PF02826">
    <property type="entry name" value="2-Hacid_dh_C"/>
    <property type="match status" value="1"/>
</dbReference>
<evidence type="ECO:0000259" key="5">
    <source>
        <dbReference type="Pfam" id="PF00389"/>
    </source>
</evidence>
<reference evidence="7 8" key="1">
    <citation type="submission" date="2017-10" db="EMBL/GenBank/DDBJ databases">
        <title>Novel microbial diversity and functional potential in the marine mammal oral microbiome.</title>
        <authorList>
            <person name="Dudek N.K."/>
            <person name="Sun C.L."/>
            <person name="Burstein D."/>
            <person name="Kantor R.S."/>
            <person name="Aliaga Goltsman D.S."/>
            <person name="Bik E.M."/>
            <person name="Thomas B.C."/>
            <person name="Banfield J.F."/>
            <person name="Relman D.A."/>
        </authorList>
    </citation>
    <scope>NUCLEOTIDE SEQUENCE [LARGE SCALE GENOMIC DNA]</scope>
    <source>
        <strain evidence="7">DOLJORAL78_47_16</strain>
    </source>
</reference>
<dbReference type="Gene3D" id="3.40.50.720">
    <property type="entry name" value="NAD(P)-binding Rossmann-like Domain"/>
    <property type="match status" value="2"/>
</dbReference>
<evidence type="ECO:0000256" key="3">
    <source>
        <dbReference type="ARBA" id="ARBA00023027"/>
    </source>
</evidence>
<evidence type="ECO:0000259" key="6">
    <source>
        <dbReference type="Pfam" id="PF02826"/>
    </source>
</evidence>
<proteinExistence type="inferred from homology"/>
<evidence type="ECO:0000256" key="1">
    <source>
        <dbReference type="ARBA" id="ARBA00005854"/>
    </source>
</evidence>
<gene>
    <name evidence="7" type="ORF">CSA56_04385</name>
</gene>
<dbReference type="GO" id="GO:0016616">
    <property type="term" value="F:oxidoreductase activity, acting on the CH-OH group of donors, NAD or NADP as acceptor"/>
    <property type="evidence" value="ECO:0007669"/>
    <property type="project" value="InterPro"/>
</dbReference>
<dbReference type="InterPro" id="IPR036291">
    <property type="entry name" value="NAD(P)-bd_dom_sf"/>
</dbReference>
<comment type="caution">
    <text evidence="7">The sequence shown here is derived from an EMBL/GenBank/DDBJ whole genome shotgun (WGS) entry which is preliminary data.</text>
</comment>
<evidence type="ECO:0000256" key="2">
    <source>
        <dbReference type="ARBA" id="ARBA00023002"/>
    </source>
</evidence>
<keyword evidence="2 4" id="KW-0560">Oxidoreductase</keyword>
<evidence type="ECO:0000313" key="8">
    <source>
        <dbReference type="Proteomes" id="UP000230821"/>
    </source>
</evidence>
<dbReference type="PANTHER" id="PTHR42789">
    <property type="entry name" value="D-ISOMER SPECIFIC 2-HYDROXYACID DEHYDROGENASE FAMILY PROTEIN (AFU_ORTHOLOGUE AFUA_6G10090)"/>
    <property type="match status" value="1"/>
</dbReference>
<dbReference type="PANTHER" id="PTHR42789:SF1">
    <property type="entry name" value="D-ISOMER SPECIFIC 2-HYDROXYACID DEHYDROGENASE FAMILY PROTEIN (AFU_ORTHOLOGUE AFUA_6G10090)"/>
    <property type="match status" value="1"/>
</dbReference>
<sequence length="344" mass="37979">MWCVALLDFLAKKNEGRLKMSFRIFITGSGIAEEALQYLHKENCIFEVGDPTDTSEDLVNKFRTFDPDGIIVRQGKITKEVQDAPKNLKVICKHGVGIDNIDVEAATQRGIPVMFTPLANYESVAEHTLALMLSLARRIPLQDKKIRDGTFDKKYYGGLELLGKTLGIIGFGKIGRRFCELVMPFRMNVLVYHPSRTVENLPQSVTKVENAEDVFDRADIISLHCPLTPETKAMINKQSLEQMKQGAFIINTARGGLIHERDLSQALQNGQIGGAALDVFECEPPDTNNPLFMMDNVIVSPHVAGASDNSLKNMGMGAVQNVVSVLKGDSIDMESLINKEVIGS</sequence>
<dbReference type="FunFam" id="3.40.50.720:FF:000203">
    <property type="entry name" value="D-3-phosphoglycerate dehydrogenase (SerA)"/>
    <property type="match status" value="1"/>
</dbReference>
<dbReference type="GO" id="GO:0051287">
    <property type="term" value="F:NAD binding"/>
    <property type="evidence" value="ECO:0007669"/>
    <property type="project" value="InterPro"/>
</dbReference>
<dbReference type="CDD" id="cd12173">
    <property type="entry name" value="PGDH_4"/>
    <property type="match status" value="1"/>
</dbReference>
<dbReference type="InterPro" id="IPR006139">
    <property type="entry name" value="D-isomer_2_OHA_DH_cat_dom"/>
</dbReference>
<name>A0A2G6KI65_9BACT</name>
<dbReference type="SUPFAM" id="SSF51735">
    <property type="entry name" value="NAD(P)-binding Rossmann-fold domains"/>
    <property type="match status" value="1"/>
</dbReference>
<dbReference type="Pfam" id="PF00389">
    <property type="entry name" value="2-Hacid_dh"/>
    <property type="match status" value="1"/>
</dbReference>
<organism evidence="7 8">
    <name type="scientific">candidate division KSB3 bacterium</name>
    <dbReference type="NCBI Taxonomy" id="2044937"/>
    <lineage>
        <taxon>Bacteria</taxon>
        <taxon>candidate division KSB3</taxon>
    </lineage>
</organism>
<dbReference type="InterPro" id="IPR050857">
    <property type="entry name" value="D-2-hydroxyacid_DH"/>
</dbReference>
<dbReference type="InterPro" id="IPR006140">
    <property type="entry name" value="D-isomer_DH_NAD-bd"/>
</dbReference>
<dbReference type="PROSITE" id="PS00670">
    <property type="entry name" value="D_2_HYDROXYACID_DH_2"/>
    <property type="match status" value="1"/>
</dbReference>
<evidence type="ECO:0000256" key="4">
    <source>
        <dbReference type="RuleBase" id="RU003719"/>
    </source>
</evidence>
<feature type="domain" description="D-isomer specific 2-hydroxyacid dehydrogenase catalytic" evidence="5">
    <location>
        <begin position="30"/>
        <end position="330"/>
    </location>
</feature>
<comment type="similarity">
    <text evidence="1 4">Belongs to the D-isomer specific 2-hydroxyacid dehydrogenase family.</text>
</comment>
<accession>A0A2G6KI65</accession>
<dbReference type="SUPFAM" id="SSF52283">
    <property type="entry name" value="Formate/glycerate dehydrogenase catalytic domain-like"/>
    <property type="match status" value="1"/>
</dbReference>
<keyword evidence="3" id="KW-0520">NAD</keyword>
<protein>
    <submittedName>
        <fullName evidence="7">3-phosphoglycerate dehydrogenase</fullName>
    </submittedName>
</protein>
<feature type="domain" description="D-isomer specific 2-hydroxyacid dehydrogenase NAD-binding" evidence="6">
    <location>
        <begin position="129"/>
        <end position="304"/>
    </location>
</feature>
<dbReference type="Proteomes" id="UP000230821">
    <property type="component" value="Unassembled WGS sequence"/>
</dbReference>
<dbReference type="InterPro" id="IPR029753">
    <property type="entry name" value="D-isomer_DH_CS"/>
</dbReference>
<dbReference type="EMBL" id="PDSK01000045">
    <property type="protein sequence ID" value="PIE35368.1"/>
    <property type="molecule type" value="Genomic_DNA"/>
</dbReference>
<evidence type="ECO:0000313" key="7">
    <source>
        <dbReference type="EMBL" id="PIE35368.1"/>
    </source>
</evidence>